<dbReference type="Gene3D" id="1.10.510.10">
    <property type="entry name" value="Transferase(Phosphotransferase) domain 1"/>
    <property type="match status" value="1"/>
</dbReference>
<protein>
    <recommendedName>
        <fullName evidence="2">Fungal-type protein kinase domain-containing protein</fullName>
    </recommendedName>
</protein>
<dbReference type="Proteomes" id="UP000015241">
    <property type="component" value="Unassembled WGS sequence"/>
</dbReference>
<feature type="region of interest" description="Disordered" evidence="1">
    <location>
        <begin position="796"/>
        <end position="862"/>
    </location>
</feature>
<dbReference type="PANTHER" id="PTHR38248:SF2">
    <property type="entry name" value="FUNK1 11"/>
    <property type="match status" value="1"/>
</dbReference>
<feature type="domain" description="Fungal-type protein kinase" evidence="2">
    <location>
        <begin position="167"/>
        <end position="368"/>
    </location>
</feature>
<dbReference type="InterPro" id="IPR040976">
    <property type="entry name" value="Pkinase_fungal"/>
</dbReference>
<accession>S8F2B9</accession>
<evidence type="ECO:0000313" key="3">
    <source>
        <dbReference type="EMBL" id="EPS95935.1"/>
    </source>
</evidence>
<dbReference type="PANTHER" id="PTHR38248">
    <property type="entry name" value="FUNK1 6"/>
    <property type="match status" value="1"/>
</dbReference>
<dbReference type="eggNOG" id="ENOG502SXF9">
    <property type="taxonomic scope" value="Eukaryota"/>
</dbReference>
<dbReference type="GO" id="GO:0004672">
    <property type="term" value="F:protein kinase activity"/>
    <property type="evidence" value="ECO:0007669"/>
    <property type="project" value="InterPro"/>
</dbReference>
<sequence>MRSHTLATSELNTDSWTDELKGKINLFDEPLGEFFRQFVPSQRAFVGQRPWSDPTEVFSAVPTTTKEVETYPHIISGLNSIVAEFEPQCRPQFANGSRCAVRFPFKAWEDEHGYTMPDVVMSFPGVSKEDTTWMKTWNGISLVFEVKVAQDPIDEDAPWPYVKGGKKATGVLIQLAKSARNIMLTHRMLYVYVVGIYGTQARIYRFDHAACVVSRSFDIKMRPWPLHELLWRFCHVHSQTRVLPEGQPSGAVLGLDPTISPVSDEDLLLIEEHCESTGKPLLSDEEKKACRWITMTKYGDDGSEIGATRYLAYRMRFLNPRLFSRATAVVDALEEGCESYRPVVVKDAWRQVARDREDTFYDKIDEAVRNKSLHELLEDYAFMHRKDPNSAVPPRAPFGPYRTDTDEPEELPMELEDFLAKVKLEPGVGTLFGLPTVKHADDLGECKVNLNKAARRHLTDDSAPAKSDRASSSSATSGGAPVPIYEVGHRTICGAQRSETPDNTAELNERSHMRLVIETVGRPLHDFSSTRELVQAFRDAIVGHRQAYRAGIIHRDISNNNVLICDPFGSESVVLAFIGFLIDFDYGFDWKTALKIAGWPEDEESWKEFVADFNAKLPYKARDAATDRQNPVMGTRHPEGADQTEDHAKWEARMKIKERTGTLFFMAIEILQTCVAHEVHHDLESFFWLLIWIVLRHTAHSRSSGAALFLKIFGAQDEDSSAAAKLLFVMQRLQWEVPGNEPLNALIAKFKVLVAEQNPPVDVTDAHAPVYLTYESVLAIFDEALAKKTWPTGDKALPFSLPKGKDSSQSEKRDRTAAPKRVRDDADLDDPFAMPPAPKRVQVFSPLRNEVGGVDDEAVGDA</sequence>
<evidence type="ECO:0000256" key="1">
    <source>
        <dbReference type="SAM" id="MobiDB-lite"/>
    </source>
</evidence>
<feature type="compositionally biased region" description="Low complexity" evidence="1">
    <location>
        <begin position="461"/>
        <end position="477"/>
    </location>
</feature>
<dbReference type="InterPro" id="IPR008266">
    <property type="entry name" value="Tyr_kinase_AS"/>
</dbReference>
<dbReference type="InterPro" id="IPR011009">
    <property type="entry name" value="Kinase-like_dom_sf"/>
</dbReference>
<feature type="domain" description="Fungal-type protein kinase" evidence="2">
    <location>
        <begin position="652"/>
        <end position="694"/>
    </location>
</feature>
<dbReference type="SUPFAM" id="SSF56112">
    <property type="entry name" value="Protein kinase-like (PK-like)"/>
    <property type="match status" value="1"/>
</dbReference>
<dbReference type="AlphaFoldDB" id="S8F2B9"/>
<feature type="compositionally biased region" description="Acidic residues" evidence="1">
    <location>
        <begin position="853"/>
        <end position="862"/>
    </location>
</feature>
<dbReference type="OrthoDB" id="2797568at2759"/>
<organism evidence="3 4">
    <name type="scientific">Fomitopsis schrenkii</name>
    <name type="common">Brown rot fungus</name>
    <dbReference type="NCBI Taxonomy" id="2126942"/>
    <lineage>
        <taxon>Eukaryota</taxon>
        <taxon>Fungi</taxon>
        <taxon>Dikarya</taxon>
        <taxon>Basidiomycota</taxon>
        <taxon>Agaricomycotina</taxon>
        <taxon>Agaricomycetes</taxon>
        <taxon>Polyporales</taxon>
        <taxon>Fomitopsis</taxon>
    </lineage>
</organism>
<feature type="compositionally biased region" description="Basic and acidic residues" evidence="1">
    <location>
        <begin position="803"/>
        <end position="825"/>
    </location>
</feature>
<feature type="domain" description="Fungal-type protein kinase" evidence="2">
    <location>
        <begin position="427"/>
        <end position="591"/>
    </location>
</feature>
<evidence type="ECO:0000259" key="2">
    <source>
        <dbReference type="Pfam" id="PF17667"/>
    </source>
</evidence>
<dbReference type="STRING" id="743788.S8F2B9"/>
<reference evidence="3 4" key="1">
    <citation type="journal article" date="2012" name="Science">
        <title>The Paleozoic origin of enzymatic lignin decomposition reconstructed from 31 fungal genomes.</title>
        <authorList>
            <person name="Floudas D."/>
            <person name="Binder M."/>
            <person name="Riley R."/>
            <person name="Barry K."/>
            <person name="Blanchette R.A."/>
            <person name="Henrissat B."/>
            <person name="Martinez A.T."/>
            <person name="Otillar R."/>
            <person name="Spatafora J.W."/>
            <person name="Yadav J.S."/>
            <person name="Aerts A."/>
            <person name="Benoit I."/>
            <person name="Boyd A."/>
            <person name="Carlson A."/>
            <person name="Copeland A."/>
            <person name="Coutinho P.M."/>
            <person name="de Vries R.P."/>
            <person name="Ferreira P."/>
            <person name="Findley K."/>
            <person name="Foster B."/>
            <person name="Gaskell J."/>
            <person name="Glotzer D."/>
            <person name="Gorecki P."/>
            <person name="Heitman J."/>
            <person name="Hesse C."/>
            <person name="Hori C."/>
            <person name="Igarashi K."/>
            <person name="Jurgens J.A."/>
            <person name="Kallen N."/>
            <person name="Kersten P."/>
            <person name="Kohler A."/>
            <person name="Kuees U."/>
            <person name="Kumar T.K.A."/>
            <person name="Kuo A."/>
            <person name="LaButti K."/>
            <person name="Larrondo L.F."/>
            <person name="Lindquist E."/>
            <person name="Ling A."/>
            <person name="Lombard V."/>
            <person name="Lucas S."/>
            <person name="Lundell T."/>
            <person name="Martin R."/>
            <person name="McLaughlin D.J."/>
            <person name="Morgenstern I."/>
            <person name="Morin E."/>
            <person name="Murat C."/>
            <person name="Nagy L.G."/>
            <person name="Nolan M."/>
            <person name="Ohm R.A."/>
            <person name="Patyshakuliyeva A."/>
            <person name="Rokas A."/>
            <person name="Ruiz-Duenas F.J."/>
            <person name="Sabat G."/>
            <person name="Salamov A."/>
            <person name="Samejima M."/>
            <person name="Schmutz J."/>
            <person name="Slot J.C."/>
            <person name="St John F."/>
            <person name="Stenlid J."/>
            <person name="Sun H."/>
            <person name="Sun S."/>
            <person name="Syed K."/>
            <person name="Tsang A."/>
            <person name="Wiebenga A."/>
            <person name="Young D."/>
            <person name="Pisabarro A."/>
            <person name="Eastwood D.C."/>
            <person name="Martin F."/>
            <person name="Cullen D."/>
            <person name="Grigoriev I.V."/>
            <person name="Hibbett D.S."/>
        </authorList>
    </citation>
    <scope>NUCLEOTIDE SEQUENCE</scope>
    <source>
        <strain evidence="4">FP-58527</strain>
    </source>
</reference>
<dbReference type="Pfam" id="PF17667">
    <property type="entry name" value="Pkinase_fungal"/>
    <property type="match status" value="3"/>
</dbReference>
<name>S8F2B9_FOMSC</name>
<proteinExistence type="predicted"/>
<dbReference type="InParanoid" id="S8F2B9"/>
<dbReference type="EMBL" id="KE504197">
    <property type="protein sequence ID" value="EPS95935.1"/>
    <property type="molecule type" value="Genomic_DNA"/>
</dbReference>
<dbReference type="HOGENOM" id="CLU_010865_0_0_1"/>
<dbReference type="PROSITE" id="PS00109">
    <property type="entry name" value="PROTEIN_KINASE_TYR"/>
    <property type="match status" value="1"/>
</dbReference>
<evidence type="ECO:0000313" key="4">
    <source>
        <dbReference type="Proteomes" id="UP000015241"/>
    </source>
</evidence>
<gene>
    <name evidence="3" type="ORF">FOMPIDRAFT_1053733</name>
</gene>
<keyword evidence="4" id="KW-1185">Reference proteome</keyword>
<feature type="region of interest" description="Disordered" evidence="1">
    <location>
        <begin position="457"/>
        <end position="482"/>
    </location>
</feature>